<keyword evidence="3" id="KW-1185">Reference proteome</keyword>
<dbReference type="EMBL" id="CP024201">
    <property type="protein sequence ID" value="ATQ44993.1"/>
    <property type="molecule type" value="Genomic_DNA"/>
</dbReference>
<feature type="transmembrane region" description="Helical" evidence="1">
    <location>
        <begin position="53"/>
        <end position="73"/>
    </location>
</feature>
<reference evidence="2 3" key="1">
    <citation type="submission" date="2017-10" db="EMBL/GenBank/DDBJ databases">
        <title>Genome sequence of Caulobacter mirabilis FWC38.</title>
        <authorList>
            <person name="Fiebig A."/>
            <person name="Crosson S."/>
        </authorList>
    </citation>
    <scope>NUCLEOTIDE SEQUENCE [LARGE SCALE GENOMIC DNA]</scope>
    <source>
        <strain evidence="2 3">FWC 38</strain>
    </source>
</reference>
<name>A0A2D2B3Z0_9CAUL</name>
<proteinExistence type="predicted"/>
<evidence type="ECO:0000313" key="2">
    <source>
        <dbReference type="EMBL" id="ATQ44993.1"/>
    </source>
</evidence>
<dbReference type="AlphaFoldDB" id="A0A2D2B3Z0"/>
<evidence type="ECO:0000256" key="1">
    <source>
        <dbReference type="SAM" id="Phobius"/>
    </source>
</evidence>
<feature type="transmembrane region" description="Helical" evidence="1">
    <location>
        <begin position="156"/>
        <end position="176"/>
    </location>
</feature>
<organism evidence="2 3">
    <name type="scientific">Caulobacter mirabilis</name>
    <dbReference type="NCBI Taxonomy" id="69666"/>
    <lineage>
        <taxon>Bacteria</taxon>
        <taxon>Pseudomonadati</taxon>
        <taxon>Pseudomonadota</taxon>
        <taxon>Alphaproteobacteria</taxon>
        <taxon>Caulobacterales</taxon>
        <taxon>Caulobacteraceae</taxon>
        <taxon>Caulobacter</taxon>
    </lineage>
</organism>
<protein>
    <submittedName>
        <fullName evidence="2">Uncharacterized protein</fullName>
    </submittedName>
</protein>
<dbReference type="KEGG" id="cmb:CSW64_12565"/>
<accession>A0A2D2B3Z0</accession>
<dbReference type="OrthoDB" id="7597062at2"/>
<feature type="transmembrane region" description="Helical" evidence="1">
    <location>
        <begin position="28"/>
        <end position="46"/>
    </location>
</feature>
<sequence length="180" mass="18910">MLLVLGVGAALLLRQAWRDRGPRRPWLIVGGWLLIAAGVVASGWLLGADRGPFAAFALIPFAALVLIAIGVQVRDPNKRAPREIALEPSERPSKAWRGWLRAALAGPIGGIAAMGVGLAWTVWVPGEPQTRMVIGGLLVPVLWGGAMAWTLADNKILRATAVLVGVTVVTFAASAIKGFA</sequence>
<keyword evidence="1" id="KW-0812">Transmembrane</keyword>
<evidence type="ECO:0000313" key="3">
    <source>
        <dbReference type="Proteomes" id="UP000228945"/>
    </source>
</evidence>
<keyword evidence="1" id="KW-0472">Membrane</keyword>
<keyword evidence="1" id="KW-1133">Transmembrane helix</keyword>
<gene>
    <name evidence="2" type="ORF">CSW64_12565</name>
</gene>
<feature type="transmembrane region" description="Helical" evidence="1">
    <location>
        <begin position="132"/>
        <end position="150"/>
    </location>
</feature>
<feature type="transmembrane region" description="Helical" evidence="1">
    <location>
        <begin position="99"/>
        <end position="120"/>
    </location>
</feature>
<dbReference type="Proteomes" id="UP000228945">
    <property type="component" value="Chromosome"/>
</dbReference>